<name>A0A843VGL8_COLES</name>
<accession>A0A843VGL8</accession>
<comment type="caution">
    <text evidence="1">The sequence shown here is derived from an EMBL/GenBank/DDBJ whole genome shotgun (WGS) entry which is preliminary data.</text>
</comment>
<reference evidence="1" key="1">
    <citation type="submission" date="2017-07" db="EMBL/GenBank/DDBJ databases">
        <title>Taro Niue Genome Assembly and Annotation.</title>
        <authorList>
            <person name="Atibalentja N."/>
            <person name="Keating K."/>
            <person name="Fields C.J."/>
        </authorList>
    </citation>
    <scope>NUCLEOTIDE SEQUENCE</scope>
    <source>
        <strain evidence="1">Niue_2</strain>
        <tissue evidence="1">Leaf</tissue>
    </source>
</reference>
<dbReference type="EMBL" id="NMUH01001491">
    <property type="protein sequence ID" value="MQL92830.1"/>
    <property type="molecule type" value="Genomic_DNA"/>
</dbReference>
<sequence>MVFVFESTAGCLCLRQTKCLYTLVRHKQCTGWPDVACGTDGGFTECRVFCLTPASTLGFSDFPRHHCKTEKRFEIGIVGIYLSCGMTGWLPSSHTCRLPTMMDLPDLEMAAYGLLLS</sequence>
<organism evidence="1 2">
    <name type="scientific">Colocasia esculenta</name>
    <name type="common">Wild taro</name>
    <name type="synonym">Arum esculentum</name>
    <dbReference type="NCBI Taxonomy" id="4460"/>
    <lineage>
        <taxon>Eukaryota</taxon>
        <taxon>Viridiplantae</taxon>
        <taxon>Streptophyta</taxon>
        <taxon>Embryophyta</taxon>
        <taxon>Tracheophyta</taxon>
        <taxon>Spermatophyta</taxon>
        <taxon>Magnoliopsida</taxon>
        <taxon>Liliopsida</taxon>
        <taxon>Araceae</taxon>
        <taxon>Aroideae</taxon>
        <taxon>Colocasieae</taxon>
        <taxon>Colocasia</taxon>
    </lineage>
</organism>
<evidence type="ECO:0000313" key="2">
    <source>
        <dbReference type="Proteomes" id="UP000652761"/>
    </source>
</evidence>
<protein>
    <submittedName>
        <fullName evidence="1">Uncharacterized protein</fullName>
    </submittedName>
</protein>
<keyword evidence="2" id="KW-1185">Reference proteome</keyword>
<evidence type="ECO:0000313" key="1">
    <source>
        <dbReference type="EMBL" id="MQL92830.1"/>
    </source>
</evidence>
<gene>
    <name evidence="1" type="ORF">Taro_025466</name>
</gene>
<dbReference type="AlphaFoldDB" id="A0A843VGL8"/>
<dbReference type="Proteomes" id="UP000652761">
    <property type="component" value="Unassembled WGS sequence"/>
</dbReference>
<proteinExistence type="predicted"/>